<dbReference type="GO" id="GO:0019316">
    <property type="term" value="P:D-allose catabolic process"/>
    <property type="evidence" value="ECO:0007669"/>
    <property type="project" value="TreeGrafter"/>
</dbReference>
<evidence type="ECO:0000256" key="2">
    <source>
        <dbReference type="ARBA" id="ARBA00023235"/>
    </source>
</evidence>
<dbReference type="SUPFAM" id="SSF89623">
    <property type="entry name" value="Ribose/Galactose isomerase RpiB/AlsB"/>
    <property type="match status" value="1"/>
</dbReference>
<feature type="active site" description="Proton donor" evidence="3">
    <location>
        <position position="94"/>
    </location>
</feature>
<evidence type="ECO:0000313" key="4">
    <source>
        <dbReference type="EMBL" id="MBC8530335.1"/>
    </source>
</evidence>
<dbReference type="NCBIfam" id="TIGR01120">
    <property type="entry name" value="rpiB"/>
    <property type="match status" value="1"/>
</dbReference>
<dbReference type="PANTHER" id="PTHR30345:SF0">
    <property type="entry name" value="DNA DAMAGE-REPAIR_TOLERATION PROTEIN DRT102"/>
    <property type="match status" value="1"/>
</dbReference>
<reference evidence="4" key="1">
    <citation type="submission" date="2020-08" db="EMBL/GenBank/DDBJ databases">
        <title>Genome public.</title>
        <authorList>
            <person name="Liu C."/>
            <person name="Sun Q."/>
        </authorList>
    </citation>
    <scope>NUCLEOTIDE SEQUENCE</scope>
    <source>
        <strain evidence="4">NSJ-53</strain>
    </source>
</reference>
<evidence type="ECO:0000256" key="3">
    <source>
        <dbReference type="PIRSR" id="PIRSR005384-1"/>
    </source>
</evidence>
<dbReference type="Gene3D" id="3.40.1400.10">
    <property type="entry name" value="Sugar-phosphate isomerase, RpiB/LacA/LacB"/>
    <property type="match status" value="1"/>
</dbReference>
<comment type="similarity">
    <text evidence="1">Belongs to the LacAB/RpiB family.</text>
</comment>
<dbReference type="PANTHER" id="PTHR30345">
    <property type="entry name" value="RIBOSE-5-PHOSPHATE ISOMERASE B"/>
    <property type="match status" value="1"/>
</dbReference>
<dbReference type="Proteomes" id="UP000623172">
    <property type="component" value="Unassembled WGS sequence"/>
</dbReference>
<comment type="caution">
    <text evidence="4">The sequence shown here is derived from an EMBL/GenBank/DDBJ whole genome shotgun (WGS) entry which is preliminary data.</text>
</comment>
<dbReference type="Pfam" id="PF02502">
    <property type="entry name" value="LacAB_rpiB"/>
    <property type="match status" value="1"/>
</dbReference>
<keyword evidence="5" id="KW-1185">Reference proteome</keyword>
<dbReference type="EMBL" id="JACRSR010000001">
    <property type="protein sequence ID" value="MBC8530335.1"/>
    <property type="molecule type" value="Genomic_DNA"/>
</dbReference>
<dbReference type="GO" id="GO:0009052">
    <property type="term" value="P:pentose-phosphate shunt, non-oxidative branch"/>
    <property type="evidence" value="ECO:0007669"/>
    <property type="project" value="TreeGrafter"/>
</dbReference>
<dbReference type="RefSeq" id="WP_249314232.1">
    <property type="nucleotide sequence ID" value="NZ_JACRSR010000001.1"/>
</dbReference>
<name>A0A926D0X3_9FIRM</name>
<dbReference type="InterPro" id="IPR003500">
    <property type="entry name" value="RpiB_LacA_LacB"/>
</dbReference>
<dbReference type="EC" id="5.3.1.6" evidence="4"/>
<proteinExistence type="inferred from homology"/>
<dbReference type="InterPro" id="IPR004785">
    <property type="entry name" value="RpiB"/>
</dbReference>
<dbReference type="GO" id="GO:0004751">
    <property type="term" value="F:ribose-5-phosphate isomerase activity"/>
    <property type="evidence" value="ECO:0007669"/>
    <property type="project" value="UniProtKB-EC"/>
</dbReference>
<dbReference type="NCBIfam" id="NF004051">
    <property type="entry name" value="PRK05571.1"/>
    <property type="match status" value="1"/>
</dbReference>
<dbReference type="InterPro" id="IPR036569">
    <property type="entry name" value="RpiB_LacA_LacB_sf"/>
</dbReference>
<sequence length="144" mass="15545">MKLIFASDSAGTDLKKAIYEYLMGKGYALTDAGEFKDYPDAARKAAHAVADGEARFGFLFCGTGIGMSMAANKVRGVRAAVCTEPYSAKMTRMHNDANVLCLGGRVLGTELAKLIVDAFLDAGYEGGRHQRRVDLICDIEKQGR</sequence>
<evidence type="ECO:0000313" key="5">
    <source>
        <dbReference type="Proteomes" id="UP000623172"/>
    </source>
</evidence>
<evidence type="ECO:0000256" key="1">
    <source>
        <dbReference type="ARBA" id="ARBA00008754"/>
    </source>
</evidence>
<feature type="active site" description="Proton acceptor" evidence="3">
    <location>
        <position position="61"/>
    </location>
</feature>
<dbReference type="NCBIfam" id="TIGR00689">
    <property type="entry name" value="rpiB_lacA_lacB"/>
    <property type="match status" value="1"/>
</dbReference>
<dbReference type="AlphaFoldDB" id="A0A926D0X3"/>
<gene>
    <name evidence="4" type="primary">rpiB</name>
    <name evidence="4" type="ORF">H8696_00545</name>
</gene>
<organism evidence="4 5">
    <name type="scientific">Gehongia tenuis</name>
    <dbReference type="NCBI Taxonomy" id="2763655"/>
    <lineage>
        <taxon>Bacteria</taxon>
        <taxon>Bacillati</taxon>
        <taxon>Bacillota</taxon>
        <taxon>Clostridia</taxon>
        <taxon>Christensenellales</taxon>
        <taxon>Christensenellaceae</taxon>
        <taxon>Gehongia</taxon>
    </lineage>
</organism>
<protein>
    <submittedName>
        <fullName evidence="4">Ribose 5-phosphate isomerase B</fullName>
        <ecNumber evidence="4">5.3.1.6</ecNumber>
    </submittedName>
</protein>
<dbReference type="PIRSF" id="PIRSF005384">
    <property type="entry name" value="RpiB_LacA_B"/>
    <property type="match status" value="1"/>
</dbReference>
<keyword evidence="2 4" id="KW-0413">Isomerase</keyword>
<accession>A0A926D0X3</accession>